<dbReference type="Proteomes" id="UP001239994">
    <property type="component" value="Unassembled WGS sequence"/>
</dbReference>
<comment type="caution">
    <text evidence="2">The sequence shown here is derived from an EMBL/GenBank/DDBJ whole genome shotgun (WGS) entry which is preliminary data.</text>
</comment>
<proteinExistence type="predicted"/>
<dbReference type="AlphaFoldDB" id="A0AAD8Z152"/>
<evidence type="ECO:0000313" key="3">
    <source>
        <dbReference type="Proteomes" id="UP001239994"/>
    </source>
</evidence>
<gene>
    <name evidence="2" type="ORF">P4O66_015448</name>
</gene>
<keyword evidence="3" id="KW-1185">Reference proteome</keyword>
<organism evidence="2 3">
    <name type="scientific">Electrophorus voltai</name>
    <dbReference type="NCBI Taxonomy" id="2609070"/>
    <lineage>
        <taxon>Eukaryota</taxon>
        <taxon>Metazoa</taxon>
        <taxon>Chordata</taxon>
        <taxon>Craniata</taxon>
        <taxon>Vertebrata</taxon>
        <taxon>Euteleostomi</taxon>
        <taxon>Actinopterygii</taxon>
        <taxon>Neopterygii</taxon>
        <taxon>Teleostei</taxon>
        <taxon>Ostariophysi</taxon>
        <taxon>Gymnotiformes</taxon>
        <taxon>Gymnotoidei</taxon>
        <taxon>Gymnotidae</taxon>
        <taxon>Electrophorus</taxon>
    </lineage>
</organism>
<dbReference type="PANTHER" id="PTHR15503:SF36">
    <property type="entry name" value="RETROTRANSPOSON GAG-LIKE PROTEIN 5"/>
    <property type="match status" value="1"/>
</dbReference>
<evidence type="ECO:0000259" key="1">
    <source>
        <dbReference type="Pfam" id="PF03732"/>
    </source>
</evidence>
<feature type="domain" description="Retrotransposon gag" evidence="1">
    <location>
        <begin position="2"/>
        <end position="68"/>
    </location>
</feature>
<dbReference type="InterPro" id="IPR032567">
    <property type="entry name" value="RTL1-rel"/>
</dbReference>
<sequence length="219" mass="25095">MNNYSSFIQELKAVFFHSCQGHLCGHTLLRLRQGIRTVADYAMEFRMLAAGARWNEPTLVDAFVNGLRAYLQVELACKQEATSLNEVVRLAITYDRLLQERRQQFPRGRQQRETGPAVVKTEAPVEPMQLGVARWTENRVLEWVVACEGKCLSHKMVSLESTSIESPEVKNDLTGSQEYRDLVQVFSPSRATQRPSHRDWDCTIMPKEGTVPPRCRNER</sequence>
<dbReference type="Pfam" id="PF03732">
    <property type="entry name" value="Retrotrans_gag"/>
    <property type="match status" value="1"/>
</dbReference>
<dbReference type="InterPro" id="IPR005162">
    <property type="entry name" value="Retrotrans_gag_dom"/>
</dbReference>
<reference evidence="2" key="1">
    <citation type="submission" date="2023-03" db="EMBL/GenBank/DDBJ databases">
        <title>Electrophorus voltai genome.</title>
        <authorList>
            <person name="Bian C."/>
        </authorList>
    </citation>
    <scope>NUCLEOTIDE SEQUENCE</scope>
    <source>
        <strain evidence="2">CB-2022</strain>
        <tissue evidence="2">Muscle</tissue>
    </source>
</reference>
<dbReference type="PANTHER" id="PTHR15503">
    <property type="entry name" value="LDOC1 RELATED"/>
    <property type="match status" value="1"/>
</dbReference>
<name>A0AAD8Z152_9TELE</name>
<dbReference type="EMBL" id="JAROKS010000022">
    <property type="protein sequence ID" value="KAK1789534.1"/>
    <property type="molecule type" value="Genomic_DNA"/>
</dbReference>
<evidence type="ECO:0000313" key="2">
    <source>
        <dbReference type="EMBL" id="KAK1789534.1"/>
    </source>
</evidence>
<protein>
    <recommendedName>
        <fullName evidence="1">Retrotransposon gag domain-containing protein</fullName>
    </recommendedName>
</protein>
<accession>A0AAD8Z152</accession>